<dbReference type="EMBL" id="CP049056">
    <property type="protein sequence ID" value="QIE53963.1"/>
    <property type="molecule type" value="Genomic_DNA"/>
</dbReference>
<keyword evidence="2" id="KW-1185">Reference proteome</keyword>
<dbReference type="KEGG" id="hdh:G5B40_18530"/>
<organism evidence="1 2">
    <name type="scientific">Pikeienuella piscinae</name>
    <dbReference type="NCBI Taxonomy" id="2748098"/>
    <lineage>
        <taxon>Bacteria</taxon>
        <taxon>Pseudomonadati</taxon>
        <taxon>Pseudomonadota</taxon>
        <taxon>Alphaproteobacteria</taxon>
        <taxon>Rhodobacterales</taxon>
        <taxon>Paracoccaceae</taxon>
        <taxon>Pikeienuella</taxon>
    </lineage>
</organism>
<name>A0A7L5BTD1_9RHOB</name>
<dbReference type="Proteomes" id="UP000503336">
    <property type="component" value="Chromosome"/>
</dbReference>
<evidence type="ECO:0000313" key="1">
    <source>
        <dbReference type="EMBL" id="QIE53963.1"/>
    </source>
</evidence>
<accession>A0A7L5BTD1</accession>
<reference evidence="1 2" key="1">
    <citation type="submission" date="2020-02" db="EMBL/GenBank/DDBJ databases">
        <title>complete genome sequence of Rhodobacteraceae bacterium.</title>
        <authorList>
            <person name="Park J."/>
            <person name="Kim Y.-S."/>
            <person name="Kim K.-H."/>
        </authorList>
    </citation>
    <scope>NUCLEOTIDE SEQUENCE [LARGE SCALE GENOMIC DNA]</scope>
    <source>
        <strain evidence="1 2">RR4-56</strain>
    </source>
</reference>
<dbReference type="RefSeq" id="WP_165093523.1">
    <property type="nucleotide sequence ID" value="NZ_CP049056.1"/>
</dbReference>
<evidence type="ECO:0000313" key="2">
    <source>
        <dbReference type="Proteomes" id="UP000503336"/>
    </source>
</evidence>
<proteinExistence type="predicted"/>
<dbReference type="AlphaFoldDB" id="A0A7L5BTD1"/>
<gene>
    <name evidence="1" type="ORF">G5B40_18530</name>
</gene>
<sequence length="105" mass="11036">MVFVDGATTANLQRHPRASLDMGYSLRRTSVVTTQCFQAAVKNLSGQLAMRLTGRGGGTYASSSCMDKFTTKGNILAGPRHRSMIAAGELVIAPGGFDMISTPPG</sequence>
<protein>
    <submittedName>
        <fullName evidence="1">Uncharacterized protein</fullName>
    </submittedName>
</protein>